<sequence>MPAPLTTGVLRERISDMEIGDYIATCGIPTKGYFAGTGGKSELALTGSTGEDYTNYFWYMIKVSRGLLIADRVVMHTHSWDSLNLNKNIQGYLQENEFEEGLTIFRRSLRGGVAFADEYGNLSLIDKGYGAWPKNNEWDKHIVNFPKSKIQLGRTLDDVFHYTNAYTWCQETPVNGQVNSGGTTSTGINTNRISRGKQYENANSLFAAPSKLLDPLWGFRPVFEYRE</sequence>
<organism evidence="1 2">
    <name type="scientific">Viridibacillus arvi</name>
    <dbReference type="NCBI Taxonomy" id="263475"/>
    <lineage>
        <taxon>Bacteria</taxon>
        <taxon>Bacillati</taxon>
        <taxon>Bacillota</taxon>
        <taxon>Bacilli</taxon>
        <taxon>Bacillales</taxon>
        <taxon>Caryophanaceae</taxon>
        <taxon>Viridibacillus</taxon>
    </lineage>
</organism>
<dbReference type="Proteomes" id="UP000036867">
    <property type="component" value="Unassembled WGS sequence"/>
</dbReference>
<keyword evidence="2" id="KW-1185">Reference proteome</keyword>
<dbReference type="STRING" id="263475.AMD00_14110"/>
<comment type="caution">
    <text evidence="1">The sequence shown here is derived from an EMBL/GenBank/DDBJ whole genome shotgun (WGS) entry which is preliminary data.</text>
</comment>
<protein>
    <submittedName>
        <fullName evidence="1">Uncharacterized protein</fullName>
    </submittedName>
</protein>
<dbReference type="GeneID" id="301137232"/>
<dbReference type="RefSeq" id="WP_053417654.1">
    <property type="nucleotide sequence ID" value="NZ_LILB01000005.1"/>
</dbReference>
<evidence type="ECO:0000313" key="1">
    <source>
        <dbReference type="EMBL" id="KOO49488.1"/>
    </source>
</evidence>
<gene>
    <name evidence="1" type="ORF">AMD00_14110</name>
</gene>
<proteinExistence type="predicted"/>
<evidence type="ECO:0000313" key="2">
    <source>
        <dbReference type="Proteomes" id="UP000036867"/>
    </source>
</evidence>
<dbReference type="EMBL" id="LILB01000005">
    <property type="protein sequence ID" value="KOO49488.1"/>
    <property type="molecule type" value="Genomic_DNA"/>
</dbReference>
<name>A0A0M0LFN0_9BACL</name>
<reference evidence="2" key="1">
    <citation type="submission" date="2015-08" db="EMBL/GenBank/DDBJ databases">
        <title>Fjat-10028 dsm 16317.</title>
        <authorList>
            <person name="Liu B."/>
            <person name="Wang J."/>
            <person name="Zhu Y."/>
            <person name="Liu G."/>
            <person name="Chen Q."/>
            <person name="Chen Z."/>
            <person name="Lan J."/>
            <person name="Che J."/>
            <person name="Ge C."/>
            <person name="Shi H."/>
            <person name="Pan Z."/>
            <person name="Liu X."/>
        </authorList>
    </citation>
    <scope>NUCLEOTIDE SEQUENCE [LARGE SCALE GENOMIC DNA]</scope>
    <source>
        <strain evidence="2">DSM 16317</strain>
    </source>
</reference>
<dbReference type="AlphaFoldDB" id="A0A0M0LFN0"/>
<dbReference type="OrthoDB" id="7820733at2"/>
<accession>A0A0M0LFN0</accession>